<organism evidence="3 4">
    <name type="scientific">Naumannella halotolerans</name>
    <dbReference type="NCBI Taxonomy" id="993414"/>
    <lineage>
        <taxon>Bacteria</taxon>
        <taxon>Bacillati</taxon>
        <taxon>Actinomycetota</taxon>
        <taxon>Actinomycetes</taxon>
        <taxon>Propionibacteriales</taxon>
        <taxon>Propionibacteriaceae</taxon>
        <taxon>Naumannella</taxon>
    </lineage>
</organism>
<keyword evidence="2" id="KW-0472">Membrane</keyword>
<keyword evidence="4" id="KW-1185">Reference proteome</keyword>
<reference evidence="3 4" key="1">
    <citation type="submission" date="2019-03" db="EMBL/GenBank/DDBJ databases">
        <title>Genomic Encyclopedia of Archaeal and Bacterial Type Strains, Phase II (KMG-II): from individual species to whole genera.</title>
        <authorList>
            <person name="Goeker M."/>
        </authorList>
    </citation>
    <scope>NUCLEOTIDE SEQUENCE [LARGE SCALE GENOMIC DNA]</scope>
    <source>
        <strain evidence="3 4">DSM 24323</strain>
    </source>
</reference>
<keyword evidence="2" id="KW-0812">Transmembrane</keyword>
<name>A0A4R7J6A9_9ACTN</name>
<feature type="region of interest" description="Disordered" evidence="1">
    <location>
        <begin position="249"/>
        <end position="273"/>
    </location>
</feature>
<dbReference type="Proteomes" id="UP000295371">
    <property type="component" value="Unassembled WGS sequence"/>
</dbReference>
<protein>
    <submittedName>
        <fullName evidence="3">F0F1-type ATP synthase assembly protein I</fullName>
    </submittedName>
</protein>
<dbReference type="EMBL" id="SOAW01000001">
    <property type="protein sequence ID" value="TDT32725.1"/>
    <property type="molecule type" value="Genomic_DNA"/>
</dbReference>
<accession>A0A4R7J6A9</accession>
<gene>
    <name evidence="3" type="ORF">CLV29_0312</name>
</gene>
<dbReference type="InterPro" id="IPR025445">
    <property type="entry name" value="DUF4191"/>
</dbReference>
<feature type="transmembrane region" description="Helical" evidence="2">
    <location>
        <begin position="71"/>
        <end position="92"/>
    </location>
</feature>
<feature type="region of interest" description="Disordered" evidence="1">
    <location>
        <begin position="1"/>
        <end position="52"/>
    </location>
</feature>
<feature type="compositionally biased region" description="Basic residues" evidence="1">
    <location>
        <begin position="34"/>
        <end position="46"/>
    </location>
</feature>
<sequence length="273" mass="30384">MSSTQPQKKSRAEVRQAVNEAKQRAKELENQQKAARKAAKERRRKSNNPADMGTFRQIKEAYKVTKEYQPALPWMLLGAFVLPIVIGLLIGWFVDQMLWLGLLGLFVGLPLAMFVLVNQTKKATFKRYAGQTGSAEVALSMLPKKKWLSTPAIAANRQMDAVHRTVGPAGIVLIGEGEPGRVRQLLASEAKKHQKIAYEVPVTTVVMGEREGLVPLDKLADHIKKLPKKLQSHEVAEVRSRLKALDSIRPKLPMPKGPVPTSMKGMRQGMRGR</sequence>
<feature type="compositionally biased region" description="Basic and acidic residues" evidence="1">
    <location>
        <begin position="21"/>
        <end position="30"/>
    </location>
</feature>
<evidence type="ECO:0000313" key="4">
    <source>
        <dbReference type="Proteomes" id="UP000295371"/>
    </source>
</evidence>
<keyword evidence="2" id="KW-1133">Transmembrane helix</keyword>
<proteinExistence type="predicted"/>
<dbReference type="AlphaFoldDB" id="A0A4R7J6A9"/>
<comment type="caution">
    <text evidence="3">The sequence shown here is derived from an EMBL/GenBank/DDBJ whole genome shotgun (WGS) entry which is preliminary data.</text>
</comment>
<evidence type="ECO:0000256" key="2">
    <source>
        <dbReference type="SAM" id="Phobius"/>
    </source>
</evidence>
<evidence type="ECO:0000256" key="1">
    <source>
        <dbReference type="SAM" id="MobiDB-lite"/>
    </source>
</evidence>
<evidence type="ECO:0000313" key="3">
    <source>
        <dbReference type="EMBL" id="TDT32725.1"/>
    </source>
</evidence>
<feature type="transmembrane region" description="Helical" evidence="2">
    <location>
        <begin position="98"/>
        <end position="117"/>
    </location>
</feature>
<dbReference type="Pfam" id="PF13829">
    <property type="entry name" value="DUF4191"/>
    <property type="match status" value="1"/>
</dbReference>